<dbReference type="EMBL" id="JACAZI010000022">
    <property type="protein sequence ID" value="KAF7336689.1"/>
    <property type="molecule type" value="Genomic_DNA"/>
</dbReference>
<gene>
    <name evidence="2" type="ORF">MVEN_02103900</name>
</gene>
<dbReference type="SUPFAM" id="SSF51395">
    <property type="entry name" value="FMN-linked oxidoreductases"/>
    <property type="match status" value="1"/>
</dbReference>
<dbReference type="Gene3D" id="3.20.20.70">
    <property type="entry name" value="Aldolase class I"/>
    <property type="match status" value="1"/>
</dbReference>
<evidence type="ECO:0000259" key="1">
    <source>
        <dbReference type="Pfam" id="PF00724"/>
    </source>
</evidence>
<name>A0A8H6X9I6_9AGAR</name>
<evidence type="ECO:0000313" key="2">
    <source>
        <dbReference type="EMBL" id="KAF7336689.1"/>
    </source>
</evidence>
<dbReference type="AlphaFoldDB" id="A0A8H6X9I6"/>
<evidence type="ECO:0000313" key="3">
    <source>
        <dbReference type="Proteomes" id="UP000620124"/>
    </source>
</evidence>
<sequence>MSSRPALFQPIKVGDVHLKHRVVLAPSTRFRATVDGVPSNPSMVEYYAQRASAAGTLLIAEPAFIARKAGGFIHVPGIWSAEQIAAWKQITDAVHAKGSFIYLQLWALGRTAYVEHLAPGDPFVSSSPKKIDTPFHRGATPRTDDVPRAMTVDEIKEYAQLYATAAANAVHKAGFDGVEVHGANGYLPEQFLWDSVNERTDEYGGSIENRARFMLELLDAIAAAVGASKTAIRLSPWRHRMKQDSGMADPKPTYSYLVKEIRDRHPDFSYLHIIEDYAVPSGVQPASTDFIREIWGDRPLISAGGYSDDRDSGFRVAEEKGNIIAYSKAFIANPDLPCRLFHKIPLIEGDSAKWWIYGTSDPSGYTDYAFHDYTGLRRE</sequence>
<organism evidence="2 3">
    <name type="scientific">Mycena venus</name>
    <dbReference type="NCBI Taxonomy" id="2733690"/>
    <lineage>
        <taxon>Eukaryota</taxon>
        <taxon>Fungi</taxon>
        <taxon>Dikarya</taxon>
        <taxon>Basidiomycota</taxon>
        <taxon>Agaricomycotina</taxon>
        <taxon>Agaricomycetes</taxon>
        <taxon>Agaricomycetidae</taxon>
        <taxon>Agaricales</taxon>
        <taxon>Marasmiineae</taxon>
        <taxon>Mycenaceae</taxon>
        <taxon>Mycena</taxon>
    </lineage>
</organism>
<keyword evidence="3" id="KW-1185">Reference proteome</keyword>
<dbReference type="InterPro" id="IPR001155">
    <property type="entry name" value="OxRdtase_FMN_N"/>
</dbReference>
<reference evidence="2" key="1">
    <citation type="submission" date="2020-05" db="EMBL/GenBank/DDBJ databases">
        <title>Mycena genomes resolve the evolution of fungal bioluminescence.</title>
        <authorList>
            <person name="Tsai I.J."/>
        </authorList>
    </citation>
    <scope>NUCLEOTIDE SEQUENCE</scope>
    <source>
        <strain evidence="2">CCC161011</strain>
    </source>
</reference>
<dbReference type="Proteomes" id="UP000620124">
    <property type="component" value="Unassembled WGS sequence"/>
</dbReference>
<accession>A0A8H6X9I6</accession>
<protein>
    <submittedName>
        <fullName evidence="2">NADH:flavin oxidoreductase/NADH oxidase</fullName>
    </submittedName>
</protein>
<feature type="domain" description="NADH:flavin oxidoreductase/NADH oxidase N-terminal" evidence="1">
    <location>
        <begin position="7"/>
        <end position="345"/>
    </location>
</feature>
<proteinExistence type="predicted"/>
<dbReference type="GO" id="GO:0010181">
    <property type="term" value="F:FMN binding"/>
    <property type="evidence" value="ECO:0007669"/>
    <property type="project" value="InterPro"/>
</dbReference>
<dbReference type="Pfam" id="PF00724">
    <property type="entry name" value="Oxidored_FMN"/>
    <property type="match status" value="1"/>
</dbReference>
<dbReference type="PANTHER" id="PTHR22893:SF91">
    <property type="entry name" value="NADPH DEHYDROGENASE 2-RELATED"/>
    <property type="match status" value="1"/>
</dbReference>
<comment type="caution">
    <text evidence="2">The sequence shown here is derived from an EMBL/GenBank/DDBJ whole genome shotgun (WGS) entry which is preliminary data.</text>
</comment>
<dbReference type="OrthoDB" id="1663137at2759"/>
<dbReference type="PANTHER" id="PTHR22893">
    <property type="entry name" value="NADH OXIDOREDUCTASE-RELATED"/>
    <property type="match status" value="1"/>
</dbReference>
<dbReference type="GO" id="GO:0003959">
    <property type="term" value="F:NADPH dehydrogenase activity"/>
    <property type="evidence" value="ECO:0007669"/>
    <property type="project" value="TreeGrafter"/>
</dbReference>
<dbReference type="InterPro" id="IPR013785">
    <property type="entry name" value="Aldolase_TIM"/>
</dbReference>
<dbReference type="CDD" id="cd02933">
    <property type="entry name" value="OYE_like_FMN"/>
    <property type="match status" value="1"/>
</dbReference>
<dbReference type="InterPro" id="IPR045247">
    <property type="entry name" value="Oye-like"/>
</dbReference>